<dbReference type="InterPro" id="IPR036116">
    <property type="entry name" value="FN3_sf"/>
</dbReference>
<name>A0A979FG12_HYAAZ</name>
<keyword evidence="2" id="KW-1185">Reference proteome</keyword>
<sequence>MVVISKIKIIYITMADEVHGEEVRRTADDECVVHKDAASSWKTMATVTNVTSAVADNLVPYTSYEFFVRASAVGGWVAPIRSGRGPCKGDAVSSEPGPVQTQRTMPGIPKHVPRLYVHKLSLWALRVDWAPLTVAEASGEVKEQRIQWRPLNNSAATISRILKPDVHSYNISGLTPGQVYEVLVEARTVGYPEHKPNWTRVKMSLQEPRALHLAVSADDPQVMLGWPEADASAKQSQTK</sequence>
<dbReference type="Pfam" id="PF00041">
    <property type="entry name" value="fn3"/>
    <property type="match status" value="1"/>
</dbReference>
<evidence type="ECO:0000313" key="2">
    <source>
        <dbReference type="Proteomes" id="UP000694843"/>
    </source>
</evidence>
<feature type="domain" description="Fibronectin type-III" evidence="1">
    <location>
        <begin position="109"/>
        <end position="208"/>
    </location>
</feature>
<gene>
    <name evidence="3" type="primary">LOC125177687</name>
</gene>
<dbReference type="AlphaFoldDB" id="A0A979FG12"/>
<evidence type="ECO:0000259" key="1">
    <source>
        <dbReference type="PROSITE" id="PS50853"/>
    </source>
</evidence>
<dbReference type="CDD" id="cd00063">
    <property type="entry name" value="FN3"/>
    <property type="match status" value="2"/>
</dbReference>
<organism evidence="2 3">
    <name type="scientific">Hyalella azteca</name>
    <name type="common">Amphipod</name>
    <dbReference type="NCBI Taxonomy" id="294128"/>
    <lineage>
        <taxon>Eukaryota</taxon>
        <taxon>Metazoa</taxon>
        <taxon>Ecdysozoa</taxon>
        <taxon>Arthropoda</taxon>
        <taxon>Crustacea</taxon>
        <taxon>Multicrustacea</taxon>
        <taxon>Malacostraca</taxon>
        <taxon>Eumalacostraca</taxon>
        <taxon>Peracarida</taxon>
        <taxon>Amphipoda</taxon>
        <taxon>Senticaudata</taxon>
        <taxon>Talitrida</taxon>
        <taxon>Talitroidea</taxon>
        <taxon>Hyalellidae</taxon>
        <taxon>Hyalella</taxon>
    </lineage>
</organism>
<dbReference type="Proteomes" id="UP000694843">
    <property type="component" value="Unplaced"/>
</dbReference>
<reference evidence="3" key="1">
    <citation type="submission" date="2025-08" db="UniProtKB">
        <authorList>
            <consortium name="RefSeq"/>
        </authorList>
    </citation>
    <scope>IDENTIFICATION</scope>
    <source>
        <tissue evidence="3">Whole organism</tissue>
    </source>
</reference>
<evidence type="ECO:0000313" key="3">
    <source>
        <dbReference type="RefSeq" id="XP_047735859.1"/>
    </source>
</evidence>
<proteinExistence type="predicted"/>
<dbReference type="Gene3D" id="2.60.40.10">
    <property type="entry name" value="Immunoglobulins"/>
    <property type="match status" value="2"/>
</dbReference>
<dbReference type="InterPro" id="IPR013783">
    <property type="entry name" value="Ig-like_fold"/>
</dbReference>
<protein>
    <submittedName>
        <fullName evidence="3">Tyrosine-protein phosphatase 4-like</fullName>
    </submittedName>
</protein>
<accession>A0A979FG12</accession>
<dbReference type="RefSeq" id="XP_047735859.1">
    <property type="nucleotide sequence ID" value="XM_047879903.1"/>
</dbReference>
<dbReference type="InterPro" id="IPR003961">
    <property type="entry name" value="FN3_dom"/>
</dbReference>
<dbReference type="GeneID" id="125177687"/>
<dbReference type="OrthoDB" id="6373243at2759"/>
<dbReference type="PROSITE" id="PS50853">
    <property type="entry name" value="FN3"/>
    <property type="match status" value="1"/>
</dbReference>
<dbReference type="SUPFAM" id="SSF49265">
    <property type="entry name" value="Fibronectin type III"/>
    <property type="match status" value="1"/>
</dbReference>
<dbReference type="KEGG" id="hazt:125177687"/>